<accession>A0ABY0INJ6</accession>
<dbReference type="Proteomes" id="UP000292136">
    <property type="component" value="Unassembled WGS sequence"/>
</dbReference>
<evidence type="ECO:0000256" key="3">
    <source>
        <dbReference type="ARBA" id="ARBA00023098"/>
    </source>
</evidence>
<dbReference type="EMBL" id="SHKM01000002">
    <property type="protein sequence ID" value="RZT76799.1"/>
    <property type="molecule type" value="Genomic_DNA"/>
</dbReference>
<dbReference type="PANTHER" id="PTHR10272:SF0">
    <property type="entry name" value="PLATELET-ACTIVATING FACTOR ACETYLHYDROLASE"/>
    <property type="match status" value="1"/>
</dbReference>
<evidence type="ECO:0000313" key="4">
    <source>
        <dbReference type="EMBL" id="RZT76799.1"/>
    </source>
</evidence>
<sequence length="301" mass="32612">MSAPHNYAASGPCRVREELEVWHDERRQRPIPCRHYLPQGVARTPLILFSHGLGGDRDNGERWLRHWASHGYRGLALQHAGSDAAVMAGSPMALRRALTAATTPEQSLARLADLGFVLDEVWRRQATDPAWAGVDLERVGLAGHSYGAVTTQAMAGERRAYGPPVAEPRLRAFLGLSPSARGEEAPLNARFAGIRRPFFCITGTRDDGIGLHDISAADRTVPFRHMPGGDKFLLVLDGAAHMPLAGNPGSRHVLPPRAATAIQGASLAFWEAALGGSQAARTWLCRDFPSTLVPGDTWECK</sequence>
<keyword evidence="3" id="KW-0443">Lipid metabolism</keyword>
<protein>
    <recommendedName>
        <fullName evidence="6">Dienelactone hydrolase</fullName>
    </recommendedName>
</protein>
<keyword evidence="2" id="KW-0442">Lipid degradation</keyword>
<evidence type="ECO:0000256" key="2">
    <source>
        <dbReference type="ARBA" id="ARBA00022963"/>
    </source>
</evidence>
<evidence type="ECO:0000313" key="5">
    <source>
        <dbReference type="Proteomes" id="UP000292136"/>
    </source>
</evidence>
<dbReference type="Gene3D" id="3.40.50.1820">
    <property type="entry name" value="alpha/beta hydrolase"/>
    <property type="match status" value="1"/>
</dbReference>
<keyword evidence="1" id="KW-0378">Hydrolase</keyword>
<dbReference type="SUPFAM" id="SSF53474">
    <property type="entry name" value="alpha/beta-Hydrolases"/>
    <property type="match status" value="1"/>
</dbReference>
<evidence type="ECO:0000256" key="1">
    <source>
        <dbReference type="ARBA" id="ARBA00022801"/>
    </source>
</evidence>
<comment type="caution">
    <text evidence="4">The sequence shown here is derived from an EMBL/GenBank/DDBJ whole genome shotgun (WGS) entry which is preliminary data.</text>
</comment>
<proteinExistence type="predicted"/>
<reference evidence="4 5" key="1">
    <citation type="submission" date="2019-02" db="EMBL/GenBank/DDBJ databases">
        <title>Genomic Encyclopedia of Type Strains, Phase IV (KMG-IV): sequencing the most valuable type-strain genomes for metagenomic binning, comparative biology and taxonomic classification.</title>
        <authorList>
            <person name="Goeker M."/>
        </authorList>
    </citation>
    <scope>NUCLEOTIDE SEQUENCE [LARGE SCALE GENOMIC DNA]</scope>
    <source>
        <strain evidence="4 5">DSM 21223</strain>
    </source>
</reference>
<gene>
    <name evidence="4" type="ORF">EV678_2682</name>
</gene>
<organism evidence="4 5">
    <name type="scientific">Azospira oryzae</name>
    <dbReference type="NCBI Taxonomy" id="146939"/>
    <lineage>
        <taxon>Bacteria</taxon>
        <taxon>Pseudomonadati</taxon>
        <taxon>Pseudomonadota</taxon>
        <taxon>Betaproteobacteria</taxon>
        <taxon>Rhodocyclales</taxon>
        <taxon>Rhodocyclaceae</taxon>
        <taxon>Azospira</taxon>
    </lineage>
</organism>
<keyword evidence="5" id="KW-1185">Reference proteome</keyword>
<dbReference type="InterPro" id="IPR029058">
    <property type="entry name" value="AB_hydrolase_fold"/>
</dbReference>
<name>A0ABY0INJ6_9RHOO</name>
<evidence type="ECO:0008006" key="6">
    <source>
        <dbReference type="Google" id="ProtNLM"/>
    </source>
</evidence>
<dbReference type="RefSeq" id="WP_130459864.1">
    <property type="nucleotide sequence ID" value="NZ_SHKM01000002.1"/>
</dbReference>
<dbReference type="PANTHER" id="PTHR10272">
    <property type="entry name" value="PLATELET-ACTIVATING FACTOR ACETYLHYDROLASE"/>
    <property type="match status" value="1"/>
</dbReference>